<dbReference type="Pfam" id="PF24883">
    <property type="entry name" value="NPHP3_N"/>
    <property type="match status" value="1"/>
</dbReference>
<dbReference type="Proteomes" id="UP000076532">
    <property type="component" value="Unassembled WGS sequence"/>
</dbReference>
<dbReference type="SUPFAM" id="SSF52540">
    <property type="entry name" value="P-loop containing nucleoside triphosphate hydrolases"/>
    <property type="match status" value="1"/>
</dbReference>
<evidence type="ECO:0000313" key="7">
    <source>
        <dbReference type="Proteomes" id="UP000076532"/>
    </source>
</evidence>
<dbReference type="SUPFAM" id="SSF50998">
    <property type="entry name" value="Quinoprotein alcohol dehydrogenase-like"/>
    <property type="match status" value="2"/>
</dbReference>
<accession>A0A166FD69</accession>
<evidence type="ECO:0000256" key="4">
    <source>
        <dbReference type="SAM" id="MobiDB-lite"/>
    </source>
</evidence>
<reference evidence="6 7" key="1">
    <citation type="journal article" date="2016" name="Mol. Biol. Evol.">
        <title>Comparative Genomics of Early-Diverging Mushroom-Forming Fungi Provides Insights into the Origins of Lignocellulose Decay Capabilities.</title>
        <authorList>
            <person name="Nagy L.G."/>
            <person name="Riley R."/>
            <person name="Tritt A."/>
            <person name="Adam C."/>
            <person name="Daum C."/>
            <person name="Floudas D."/>
            <person name="Sun H."/>
            <person name="Yadav J.S."/>
            <person name="Pangilinan J."/>
            <person name="Larsson K.H."/>
            <person name="Matsuura K."/>
            <person name="Barry K."/>
            <person name="Labutti K."/>
            <person name="Kuo R."/>
            <person name="Ohm R.A."/>
            <person name="Bhattacharya S.S."/>
            <person name="Shirouzu T."/>
            <person name="Yoshinaga Y."/>
            <person name="Martin F.M."/>
            <person name="Grigoriev I.V."/>
            <person name="Hibbett D.S."/>
        </authorList>
    </citation>
    <scope>NUCLEOTIDE SEQUENCE [LARGE SCALE GENOMIC DNA]</scope>
    <source>
        <strain evidence="6 7">CBS 109695</strain>
    </source>
</reference>
<name>A0A166FD69_9AGAM</name>
<dbReference type="Gene3D" id="2.130.10.10">
    <property type="entry name" value="YVTN repeat-like/Quinoprotein amine dehydrogenase"/>
    <property type="match status" value="2"/>
</dbReference>
<sequence length="1152" mass="126579">MQKLRITKPKAAPASPAPSTPAGAKEPFYLAKSPAFAAVQTGLKALKDVADKIPVPGLKEGTQALIAVLDAMQKTSQNTSDTDGLAKRIEDLSEMLHKATSVLEGIASGDTPLSDGLRGRIDRLTKAWVDSALKVKDLGSKPYMKRLIGHDGNTRAIADQVAAVTWAIRSFTVDSLMAIEYTLDDTRSFMQHSAARIEGKINEILVGQQMITMKQDIARGVLPHAVLAPYNCNEKLRPCYPGTRVDVLTRISEWAAHSANASEDTGSESSKLLTARVFWVNGPGSAGTGKSTIAYTVAQTLDAEHRLGASFFCSRDILECSDPKLIVPTIAYQLGQFCPAFGHELSVLLQASPDEAFSVIPRQVEKLLVQPLKAVREWMSACVVIIDALDECKDGGATSVILSSLAMHISELAPIKFLVTSRPELSVVNAFKVNQLDEVTQRYILHHVEPNVVEADIYQFLSHTLQAIQQEHSLDDGWPSVEDVKELTRMSSGLFIFAVTASRLIQEQQYADPMGQMQKLLYASKDSTSSYRELDQLYLQVLSGAFPSLSPELGSRVRLVLGSIALLRDPLSVSDLTRLLNVTIPLDNTLKRLQSVIILPQNQNNAVRLLHPTFYEFLVTPGRCVEPFLIKPDMHHTLLAQSCFDVLGTLAMNMCNISDPWTPQTELKGFTSTVQQNFPPFLKYACFNWAYHMSNSLLSESLLEKLSTFCHSHLLHWVEACSLLGDLQSATIALKLAQAHLSSHSLTPPSIHLLYECQQLIREFYPVLNMTAAQVYRSIPAFLPEKIQIRSIYSNQFIDPMKVLCHTNKPDHWNACLWTLEGQKATVNSALFSPDGNYILLVSNESTVQLWDSTLRTQVLTLYGHDREVICAAFSRNGAYIITGSLDGTIRMWNALTGLLLRTMENHRHLAPTNWISVVPNGTQMLSASADHSIRIWHVDNGVLSKTLTGHSDEVLSASFSYDGQQIVSASADQSVKVWDVVSINEMTPKVSTTTSRILLLAASPSGDSVIAVLDNLTMQLWSALNGCLLATLKGHSAAVNAICFSPNNKYIVSASDDKLLYVWDTKTGVCSQVLKGHQDSVESVCYLNNNQCTVSGSADGVILIQNAINGECLHKYKGHQRLVSCVSISSDDRLLASAASDYTTRVWEINT</sequence>
<dbReference type="InterPro" id="IPR011047">
    <property type="entry name" value="Quinoprotein_ADH-like_sf"/>
</dbReference>
<dbReference type="PANTHER" id="PTHR19848">
    <property type="entry name" value="WD40 REPEAT PROTEIN"/>
    <property type="match status" value="1"/>
</dbReference>
<evidence type="ECO:0000256" key="3">
    <source>
        <dbReference type="PROSITE-ProRule" id="PRU00221"/>
    </source>
</evidence>
<evidence type="ECO:0000313" key="6">
    <source>
        <dbReference type="EMBL" id="KZP16680.1"/>
    </source>
</evidence>
<feature type="region of interest" description="Disordered" evidence="4">
    <location>
        <begin position="1"/>
        <end position="22"/>
    </location>
</feature>
<dbReference type="InterPro" id="IPR019775">
    <property type="entry name" value="WD40_repeat_CS"/>
</dbReference>
<feature type="repeat" description="WD" evidence="3">
    <location>
        <begin position="1033"/>
        <end position="1074"/>
    </location>
</feature>
<keyword evidence="2" id="KW-0677">Repeat</keyword>
<evidence type="ECO:0000256" key="2">
    <source>
        <dbReference type="ARBA" id="ARBA00022737"/>
    </source>
</evidence>
<organism evidence="6 7">
    <name type="scientific">Athelia psychrophila</name>
    <dbReference type="NCBI Taxonomy" id="1759441"/>
    <lineage>
        <taxon>Eukaryota</taxon>
        <taxon>Fungi</taxon>
        <taxon>Dikarya</taxon>
        <taxon>Basidiomycota</taxon>
        <taxon>Agaricomycotina</taxon>
        <taxon>Agaricomycetes</taxon>
        <taxon>Agaricomycetidae</taxon>
        <taxon>Atheliales</taxon>
        <taxon>Atheliaceae</taxon>
        <taxon>Athelia</taxon>
    </lineage>
</organism>
<feature type="repeat" description="WD" evidence="3">
    <location>
        <begin position="862"/>
        <end position="903"/>
    </location>
</feature>
<feature type="repeat" description="WD" evidence="3">
    <location>
        <begin position="1117"/>
        <end position="1152"/>
    </location>
</feature>
<feature type="repeat" description="WD" evidence="3">
    <location>
        <begin position="906"/>
        <end position="947"/>
    </location>
</feature>
<dbReference type="InterPro" id="IPR056884">
    <property type="entry name" value="NPHP3-like_N"/>
</dbReference>
<dbReference type="SMART" id="SM00320">
    <property type="entry name" value="WD40"/>
    <property type="match status" value="8"/>
</dbReference>
<dbReference type="OrthoDB" id="3027122at2759"/>
<dbReference type="InterPro" id="IPR027417">
    <property type="entry name" value="P-loop_NTPase"/>
</dbReference>
<gene>
    <name evidence="6" type="ORF">FIBSPDRAFT_794064</name>
</gene>
<feature type="repeat" description="WD" evidence="3">
    <location>
        <begin position="948"/>
        <end position="989"/>
    </location>
</feature>
<dbReference type="InterPro" id="IPR001680">
    <property type="entry name" value="WD40_rpt"/>
</dbReference>
<dbReference type="PROSITE" id="PS00678">
    <property type="entry name" value="WD_REPEATS_1"/>
    <property type="match status" value="3"/>
</dbReference>
<evidence type="ECO:0000259" key="5">
    <source>
        <dbReference type="Pfam" id="PF24883"/>
    </source>
</evidence>
<dbReference type="PROSITE" id="PS50294">
    <property type="entry name" value="WD_REPEATS_REGION"/>
    <property type="match status" value="5"/>
</dbReference>
<dbReference type="EMBL" id="KV417590">
    <property type="protein sequence ID" value="KZP16680.1"/>
    <property type="molecule type" value="Genomic_DNA"/>
</dbReference>
<feature type="repeat" description="WD" evidence="3">
    <location>
        <begin position="1075"/>
        <end position="1116"/>
    </location>
</feature>
<dbReference type="InterPro" id="IPR059179">
    <property type="entry name" value="MLKL-like_MCAfunc"/>
</dbReference>
<dbReference type="InterPro" id="IPR015943">
    <property type="entry name" value="WD40/YVTN_repeat-like_dom_sf"/>
</dbReference>
<dbReference type="CDD" id="cd00200">
    <property type="entry name" value="WD40"/>
    <property type="match status" value="1"/>
</dbReference>
<dbReference type="Gene3D" id="3.40.50.300">
    <property type="entry name" value="P-loop containing nucleotide triphosphate hydrolases"/>
    <property type="match status" value="1"/>
</dbReference>
<dbReference type="PANTHER" id="PTHR19848:SF8">
    <property type="entry name" value="F-BOX AND WD REPEAT DOMAIN CONTAINING 7"/>
    <property type="match status" value="1"/>
</dbReference>
<feature type="non-terminal residue" evidence="6">
    <location>
        <position position="1152"/>
    </location>
</feature>
<keyword evidence="1 3" id="KW-0853">WD repeat</keyword>
<dbReference type="Pfam" id="PF00400">
    <property type="entry name" value="WD40"/>
    <property type="match status" value="7"/>
</dbReference>
<dbReference type="AlphaFoldDB" id="A0A166FD69"/>
<dbReference type="InterPro" id="IPR020472">
    <property type="entry name" value="WD40_PAC1"/>
</dbReference>
<dbReference type="STRING" id="436010.A0A166FD69"/>
<protein>
    <recommendedName>
        <fullName evidence="5">Nephrocystin 3-like N-terminal domain-containing protein</fullName>
    </recommendedName>
</protein>
<dbReference type="PROSITE" id="PS50082">
    <property type="entry name" value="WD_REPEATS_2"/>
    <property type="match status" value="7"/>
</dbReference>
<evidence type="ECO:0000256" key="1">
    <source>
        <dbReference type="ARBA" id="ARBA00022574"/>
    </source>
</evidence>
<proteinExistence type="predicted"/>
<dbReference type="CDD" id="cd21037">
    <property type="entry name" value="MLKL_NTD"/>
    <property type="match status" value="1"/>
</dbReference>
<feature type="repeat" description="WD" evidence="3">
    <location>
        <begin position="820"/>
        <end position="861"/>
    </location>
</feature>
<dbReference type="PRINTS" id="PR00320">
    <property type="entry name" value="GPROTEINBRPT"/>
</dbReference>
<feature type="domain" description="Nephrocystin 3-like N-terminal" evidence="5">
    <location>
        <begin position="275"/>
        <end position="422"/>
    </location>
</feature>
<keyword evidence="7" id="KW-1185">Reference proteome</keyword>